<evidence type="ECO:0000313" key="3">
    <source>
        <dbReference type="Proteomes" id="UP000016933"/>
    </source>
</evidence>
<keyword evidence="1" id="KW-1133">Transmembrane helix</keyword>
<accession>N1PGN3</accession>
<gene>
    <name evidence="2" type="ORF">DOTSEDRAFT_74156</name>
</gene>
<feature type="transmembrane region" description="Helical" evidence="1">
    <location>
        <begin position="330"/>
        <end position="357"/>
    </location>
</feature>
<dbReference type="EMBL" id="KB446543">
    <property type="protein sequence ID" value="EME40491.1"/>
    <property type="molecule type" value="Genomic_DNA"/>
</dbReference>
<keyword evidence="3" id="KW-1185">Reference proteome</keyword>
<dbReference type="OrthoDB" id="5332281at2759"/>
<reference evidence="2 3" key="2">
    <citation type="journal article" date="2012" name="PLoS Pathog.">
        <title>Diverse lifestyles and strategies of plant pathogenesis encoded in the genomes of eighteen Dothideomycetes fungi.</title>
        <authorList>
            <person name="Ohm R.A."/>
            <person name="Feau N."/>
            <person name="Henrissat B."/>
            <person name="Schoch C.L."/>
            <person name="Horwitz B.A."/>
            <person name="Barry K.W."/>
            <person name="Condon B.J."/>
            <person name="Copeland A.C."/>
            <person name="Dhillon B."/>
            <person name="Glaser F."/>
            <person name="Hesse C.N."/>
            <person name="Kosti I."/>
            <person name="LaButti K."/>
            <person name="Lindquist E.A."/>
            <person name="Lucas S."/>
            <person name="Salamov A.A."/>
            <person name="Bradshaw R.E."/>
            <person name="Ciuffetti L."/>
            <person name="Hamelin R.C."/>
            <person name="Kema G.H.J."/>
            <person name="Lawrence C."/>
            <person name="Scott J.A."/>
            <person name="Spatafora J.W."/>
            <person name="Turgeon B.G."/>
            <person name="de Wit P.J.G.M."/>
            <person name="Zhong S."/>
            <person name="Goodwin S.B."/>
            <person name="Grigoriev I.V."/>
        </authorList>
    </citation>
    <scope>NUCLEOTIDE SEQUENCE [LARGE SCALE GENOMIC DNA]</scope>
    <source>
        <strain evidence="3">NZE10 / CBS 128990</strain>
    </source>
</reference>
<evidence type="ECO:0000256" key="1">
    <source>
        <dbReference type="SAM" id="Phobius"/>
    </source>
</evidence>
<dbReference type="AlphaFoldDB" id="N1PGN3"/>
<proteinExistence type="predicted"/>
<keyword evidence="1" id="KW-0812">Transmembrane</keyword>
<keyword evidence="1" id="KW-0472">Membrane</keyword>
<organism evidence="2 3">
    <name type="scientific">Dothistroma septosporum (strain NZE10 / CBS 128990)</name>
    <name type="common">Red band needle blight fungus</name>
    <name type="synonym">Mycosphaerella pini</name>
    <dbReference type="NCBI Taxonomy" id="675120"/>
    <lineage>
        <taxon>Eukaryota</taxon>
        <taxon>Fungi</taxon>
        <taxon>Dikarya</taxon>
        <taxon>Ascomycota</taxon>
        <taxon>Pezizomycotina</taxon>
        <taxon>Dothideomycetes</taxon>
        <taxon>Dothideomycetidae</taxon>
        <taxon>Mycosphaerellales</taxon>
        <taxon>Mycosphaerellaceae</taxon>
        <taxon>Dothistroma</taxon>
    </lineage>
</organism>
<name>N1PGN3_DOTSN</name>
<dbReference type="Proteomes" id="UP000016933">
    <property type="component" value="Unassembled WGS sequence"/>
</dbReference>
<protein>
    <submittedName>
        <fullName evidence="2">Uncharacterized protein</fullName>
    </submittedName>
</protein>
<dbReference type="STRING" id="675120.N1PGN3"/>
<evidence type="ECO:0000313" key="2">
    <source>
        <dbReference type="EMBL" id="EME40491.1"/>
    </source>
</evidence>
<reference evidence="3" key="1">
    <citation type="journal article" date="2012" name="PLoS Genet.">
        <title>The genomes of the fungal plant pathogens Cladosporium fulvum and Dothistroma septosporum reveal adaptation to different hosts and lifestyles but also signatures of common ancestry.</title>
        <authorList>
            <person name="de Wit P.J.G.M."/>
            <person name="van der Burgt A."/>
            <person name="Oekmen B."/>
            <person name="Stergiopoulos I."/>
            <person name="Abd-Elsalam K.A."/>
            <person name="Aerts A.L."/>
            <person name="Bahkali A.H."/>
            <person name="Beenen H.G."/>
            <person name="Chettri P."/>
            <person name="Cox M.P."/>
            <person name="Datema E."/>
            <person name="de Vries R.P."/>
            <person name="Dhillon B."/>
            <person name="Ganley A.R."/>
            <person name="Griffiths S.A."/>
            <person name="Guo Y."/>
            <person name="Hamelin R.C."/>
            <person name="Henrissat B."/>
            <person name="Kabir M.S."/>
            <person name="Jashni M.K."/>
            <person name="Kema G."/>
            <person name="Klaubauf S."/>
            <person name="Lapidus A."/>
            <person name="Levasseur A."/>
            <person name="Lindquist E."/>
            <person name="Mehrabi R."/>
            <person name="Ohm R.A."/>
            <person name="Owen T.J."/>
            <person name="Salamov A."/>
            <person name="Schwelm A."/>
            <person name="Schijlen E."/>
            <person name="Sun H."/>
            <person name="van den Burg H.A."/>
            <person name="van Ham R.C.H.J."/>
            <person name="Zhang S."/>
            <person name="Goodwin S.B."/>
            <person name="Grigoriev I.V."/>
            <person name="Collemare J."/>
            <person name="Bradshaw R.E."/>
        </authorList>
    </citation>
    <scope>NUCLEOTIDE SEQUENCE [LARGE SCALE GENOMIC DNA]</scope>
    <source>
        <strain evidence="3">NZE10 / CBS 128990</strain>
    </source>
</reference>
<dbReference type="HOGENOM" id="CLU_595841_0_0_1"/>
<sequence>MKLAALAVEITCDIFDSDAFETIVTYDADDDAPGLVFAHICGTDECKEKVQDTTTGYSLATQRTNKTLLTVRAANWGQFAGNPYGNSDSRFYGFAANMFSSPEVQVLIADFASISGPVANFLYVPGNGSSIEVHSPNMFNVSLPTIRAVSCTPALQNVEVQATLERKVQAGLDGKVTLLSWAVTDFDTSSIRVTSELNITDIQVLRKLLPRGSTWGHSPSLNPDYSPVKSNFTNKSQLDDDDIRPSAGIASNFFELLAAYESSQGRNSSALLDVRELGAATSAVYGLHNAELLSHFRATSSLSTRATFDERQAQMDTQEARVRPNARTTFAVVGMLCVIWVLLSIIFMTTTSSNVLLSKPGMISTQLSLFAGSEIVERLRGNNPDAVWDEKLSLGWWRPGEREVGDATLRWGIDIGRLDDSLQTTAIPRKTDARRCSLASLTFWRRRPVRGVRQSMETY</sequence>